<dbReference type="GeneTree" id="ENSGT00940000156252"/>
<dbReference type="Gene3D" id="1.10.10.10">
    <property type="entry name" value="Winged helix-like DNA-binding domain superfamily/Winged helix DNA-binding domain"/>
    <property type="match status" value="1"/>
</dbReference>
<evidence type="ECO:0000259" key="6">
    <source>
        <dbReference type="SMART" id="SM01372"/>
    </source>
</evidence>
<dbReference type="InterPro" id="IPR036388">
    <property type="entry name" value="WH-like_DNA-bd_sf"/>
</dbReference>
<dbReference type="FunFam" id="1.10.10.10:FF:000008">
    <property type="entry name" value="E2F transcription factor 1"/>
    <property type="match status" value="1"/>
</dbReference>
<dbReference type="Proteomes" id="UP000257200">
    <property type="component" value="Unplaced"/>
</dbReference>
<dbReference type="InterPro" id="IPR036390">
    <property type="entry name" value="WH_DNA-bd_sf"/>
</dbReference>
<evidence type="ECO:0000256" key="2">
    <source>
        <dbReference type="ARBA" id="ARBA00023015"/>
    </source>
</evidence>
<proteinExistence type="inferred from homology"/>
<comment type="subcellular location">
    <subcellularLocation>
        <location evidence="5">Nucleus</location>
    </subcellularLocation>
</comment>
<dbReference type="GO" id="GO:0000981">
    <property type="term" value="F:DNA-binding transcription factor activity, RNA polymerase II-specific"/>
    <property type="evidence" value="ECO:0007669"/>
    <property type="project" value="TreeGrafter"/>
</dbReference>
<accession>A0A3Q1GB23</accession>
<sequence>MEGLFGFFFPEAIPKYQRSLRSLHVLTTKFVGILQEAEDGVMDLREAVRILNVSQKRRIYDITNVLEGVGLVRKMSKSMIKWMGALQGEDEYELEKRKMELKSELEDLEQKEFILDQHKLWGEQSIRNTKEDCSQYPFTAMFQLIHVGFQRLTYSVYSGPSYIAFVTLQTSPR</sequence>
<dbReference type="Pfam" id="PF02319">
    <property type="entry name" value="WHD_E2F_TDP"/>
    <property type="match status" value="1"/>
</dbReference>
<keyword evidence="2 5" id="KW-0805">Transcription regulation</keyword>
<reference evidence="7" key="1">
    <citation type="submission" date="2025-08" db="UniProtKB">
        <authorList>
            <consortium name="Ensembl"/>
        </authorList>
    </citation>
    <scope>IDENTIFICATION</scope>
</reference>
<dbReference type="AlphaFoldDB" id="A0A3Q1GB23"/>
<keyword evidence="8" id="KW-1185">Reference proteome</keyword>
<evidence type="ECO:0000313" key="7">
    <source>
        <dbReference type="Ensembl" id="ENSAPOP00000027338.1"/>
    </source>
</evidence>
<protein>
    <submittedName>
        <fullName evidence="7">E2F transcription factor 4</fullName>
    </submittedName>
</protein>
<dbReference type="SUPFAM" id="SSF46785">
    <property type="entry name" value="Winged helix' DNA-binding domain"/>
    <property type="match status" value="1"/>
</dbReference>
<evidence type="ECO:0000256" key="1">
    <source>
        <dbReference type="ARBA" id="ARBA00010940"/>
    </source>
</evidence>
<keyword evidence="3 5" id="KW-0238">DNA-binding</keyword>
<dbReference type="SUPFAM" id="SSF144074">
    <property type="entry name" value="E2F-DP heterodimerization region"/>
    <property type="match status" value="1"/>
</dbReference>
<dbReference type="GO" id="GO:0000978">
    <property type="term" value="F:RNA polymerase II cis-regulatory region sequence-specific DNA binding"/>
    <property type="evidence" value="ECO:0007669"/>
    <property type="project" value="InterPro"/>
</dbReference>
<dbReference type="InterPro" id="IPR003316">
    <property type="entry name" value="E2F_WHTH_DNA-bd_dom"/>
</dbReference>
<keyword evidence="4 5" id="KW-0804">Transcription</keyword>
<dbReference type="GO" id="GO:0090575">
    <property type="term" value="C:RNA polymerase II transcription regulator complex"/>
    <property type="evidence" value="ECO:0007669"/>
    <property type="project" value="TreeGrafter"/>
</dbReference>
<evidence type="ECO:0000256" key="5">
    <source>
        <dbReference type="RuleBase" id="RU003796"/>
    </source>
</evidence>
<organism evidence="7 8">
    <name type="scientific">Acanthochromis polyacanthus</name>
    <name type="common">spiny chromis</name>
    <dbReference type="NCBI Taxonomy" id="80966"/>
    <lineage>
        <taxon>Eukaryota</taxon>
        <taxon>Metazoa</taxon>
        <taxon>Chordata</taxon>
        <taxon>Craniata</taxon>
        <taxon>Vertebrata</taxon>
        <taxon>Euteleostomi</taxon>
        <taxon>Actinopterygii</taxon>
        <taxon>Neopterygii</taxon>
        <taxon>Teleostei</taxon>
        <taxon>Neoteleostei</taxon>
        <taxon>Acanthomorphata</taxon>
        <taxon>Ovalentaria</taxon>
        <taxon>Pomacentridae</taxon>
        <taxon>Acanthochromis</taxon>
    </lineage>
</organism>
<dbReference type="Ensembl" id="ENSAPOT00000001438.1">
    <property type="protein sequence ID" value="ENSAPOP00000027338.1"/>
    <property type="gene ID" value="ENSAPOG00000011855.1"/>
</dbReference>
<evidence type="ECO:0000256" key="4">
    <source>
        <dbReference type="ARBA" id="ARBA00023163"/>
    </source>
</evidence>
<dbReference type="InterPro" id="IPR037241">
    <property type="entry name" value="E2F-DP_heterodim"/>
</dbReference>
<evidence type="ECO:0000313" key="8">
    <source>
        <dbReference type="Proteomes" id="UP000257200"/>
    </source>
</evidence>
<dbReference type="SMART" id="SM01372">
    <property type="entry name" value="E2F_TDP"/>
    <property type="match status" value="1"/>
</dbReference>
<comment type="similarity">
    <text evidence="1 5">Belongs to the E2F/DP family.</text>
</comment>
<dbReference type="PANTHER" id="PTHR12081:SF18">
    <property type="entry name" value="TRANSCRIPTION FACTOR E2F2-RELATED"/>
    <property type="match status" value="1"/>
</dbReference>
<dbReference type="InterPro" id="IPR015633">
    <property type="entry name" value="E2F"/>
</dbReference>
<evidence type="ECO:0000256" key="3">
    <source>
        <dbReference type="ARBA" id="ARBA00023125"/>
    </source>
</evidence>
<dbReference type="Gene3D" id="6.10.250.540">
    <property type="match status" value="1"/>
</dbReference>
<dbReference type="PANTHER" id="PTHR12081">
    <property type="entry name" value="TRANSCRIPTION FACTOR E2F"/>
    <property type="match status" value="1"/>
</dbReference>
<reference evidence="7" key="2">
    <citation type="submission" date="2025-09" db="UniProtKB">
        <authorList>
            <consortium name="Ensembl"/>
        </authorList>
    </citation>
    <scope>IDENTIFICATION</scope>
</reference>
<feature type="domain" description="E2F/DP family winged-helix DNA-binding" evidence="6">
    <location>
        <begin position="18"/>
        <end position="84"/>
    </location>
</feature>
<keyword evidence="5" id="KW-0539">Nucleus</keyword>
<name>A0A3Q1GB23_9TELE</name>